<feature type="transmembrane region" description="Helical" evidence="10">
    <location>
        <begin position="88"/>
        <end position="113"/>
    </location>
</feature>
<evidence type="ECO:0000256" key="9">
    <source>
        <dbReference type="SAM" id="MobiDB-lite"/>
    </source>
</evidence>
<dbReference type="AlphaFoldDB" id="A0A9D4EGG4"/>
<dbReference type="EMBL" id="JAIWYP010000009">
    <property type="protein sequence ID" value="KAH3778858.1"/>
    <property type="molecule type" value="Genomic_DNA"/>
</dbReference>
<name>A0A9D4EGG4_DREPO</name>
<gene>
    <name evidence="11" type="ORF">DPMN_180333</name>
</gene>
<dbReference type="GO" id="GO:0048878">
    <property type="term" value="P:chemical homeostasis"/>
    <property type="evidence" value="ECO:0007669"/>
    <property type="project" value="UniProtKB-ARBA"/>
</dbReference>
<feature type="compositionally biased region" description="Basic and acidic residues" evidence="9">
    <location>
        <begin position="251"/>
        <end position="283"/>
    </location>
</feature>
<dbReference type="GO" id="GO:0005886">
    <property type="term" value="C:plasma membrane"/>
    <property type="evidence" value="ECO:0007669"/>
    <property type="project" value="TreeGrafter"/>
</dbReference>
<evidence type="ECO:0008006" key="13">
    <source>
        <dbReference type="Google" id="ProtNLM"/>
    </source>
</evidence>
<evidence type="ECO:0000256" key="1">
    <source>
        <dbReference type="ARBA" id="ARBA00004141"/>
    </source>
</evidence>
<dbReference type="InterPro" id="IPR000425">
    <property type="entry name" value="MIP"/>
</dbReference>
<keyword evidence="6 10" id="KW-1133">Transmembrane helix</keyword>
<dbReference type="GO" id="GO:0015250">
    <property type="term" value="F:water channel activity"/>
    <property type="evidence" value="ECO:0007669"/>
    <property type="project" value="TreeGrafter"/>
</dbReference>
<dbReference type="PRINTS" id="PR02016">
    <property type="entry name" value="AQUAPORIN4"/>
</dbReference>
<dbReference type="PANTHER" id="PTHR19139:SF199">
    <property type="entry name" value="MIP17260P"/>
    <property type="match status" value="1"/>
</dbReference>
<comment type="similarity">
    <text evidence="2 8">Belongs to the MIP/aquaporin (TC 1.A.8) family.</text>
</comment>
<accession>A0A9D4EGG4</accession>
<organism evidence="11 12">
    <name type="scientific">Dreissena polymorpha</name>
    <name type="common">Zebra mussel</name>
    <name type="synonym">Mytilus polymorpha</name>
    <dbReference type="NCBI Taxonomy" id="45954"/>
    <lineage>
        <taxon>Eukaryota</taxon>
        <taxon>Metazoa</taxon>
        <taxon>Spiralia</taxon>
        <taxon>Lophotrochozoa</taxon>
        <taxon>Mollusca</taxon>
        <taxon>Bivalvia</taxon>
        <taxon>Autobranchia</taxon>
        <taxon>Heteroconchia</taxon>
        <taxon>Euheterodonta</taxon>
        <taxon>Imparidentia</taxon>
        <taxon>Neoheterodontei</taxon>
        <taxon>Myida</taxon>
        <taxon>Dreissenoidea</taxon>
        <taxon>Dreissenidae</taxon>
        <taxon>Dreissena</taxon>
    </lineage>
</organism>
<feature type="transmembrane region" description="Helical" evidence="10">
    <location>
        <begin position="133"/>
        <end position="153"/>
    </location>
</feature>
<dbReference type="InterPro" id="IPR034294">
    <property type="entry name" value="Aquaporin_transptr"/>
</dbReference>
<comment type="subcellular location">
    <subcellularLocation>
        <location evidence="1">Membrane</location>
        <topology evidence="1">Multi-pass membrane protein</topology>
    </subcellularLocation>
</comment>
<reference evidence="11" key="1">
    <citation type="journal article" date="2019" name="bioRxiv">
        <title>The Genome of the Zebra Mussel, Dreissena polymorpha: A Resource for Invasive Species Research.</title>
        <authorList>
            <person name="McCartney M.A."/>
            <person name="Auch B."/>
            <person name="Kono T."/>
            <person name="Mallez S."/>
            <person name="Zhang Y."/>
            <person name="Obille A."/>
            <person name="Becker A."/>
            <person name="Abrahante J.E."/>
            <person name="Garbe J."/>
            <person name="Badalamenti J.P."/>
            <person name="Herman A."/>
            <person name="Mangelson H."/>
            <person name="Liachko I."/>
            <person name="Sullivan S."/>
            <person name="Sone E.D."/>
            <person name="Koren S."/>
            <person name="Silverstein K.A.T."/>
            <person name="Beckman K.B."/>
            <person name="Gohl D.M."/>
        </authorList>
    </citation>
    <scope>NUCLEOTIDE SEQUENCE</scope>
    <source>
        <strain evidence="11">Duluth1</strain>
        <tissue evidence="11">Whole animal</tissue>
    </source>
</reference>
<comment type="caution">
    <text evidence="11">The sequence shown here is derived from an EMBL/GenBank/DDBJ whole genome shotgun (WGS) entry which is preliminary data.</text>
</comment>
<dbReference type="OrthoDB" id="3222at2759"/>
<keyword evidence="4 8" id="KW-0812">Transmembrane</keyword>
<feature type="region of interest" description="Disordered" evidence="9">
    <location>
        <begin position="245"/>
        <end position="283"/>
    </location>
</feature>
<evidence type="ECO:0000256" key="4">
    <source>
        <dbReference type="ARBA" id="ARBA00022692"/>
    </source>
</evidence>
<evidence type="ECO:0000256" key="6">
    <source>
        <dbReference type="ARBA" id="ARBA00022989"/>
    </source>
</evidence>
<feature type="transmembrane region" description="Helical" evidence="10">
    <location>
        <begin position="12"/>
        <end position="34"/>
    </location>
</feature>
<keyword evidence="7 10" id="KW-0472">Membrane</keyword>
<sequence length="283" mass="30009">MKTSLDDVRSLLFWKAVFAEFIGTFILVLAGIGSTVQGWTADHIDIVQISLSFGLCVATSVWIIGHISGGHINPAVTCAMLVTRKISLVRAILFVVAQSLGAISGAGILKAVTPALQVGGLGTTTLNTGVTEAQGLGIELLITMVLILTVFAACDSKRTDLAGSFPLTIGFAVAIGHLFAVEFTGASMNPARSLGPAVVMNIWTNHWIYWVGPITGGVLGGLLYDNILASNASLMKARTCLMGSQFDDGETPERKPDFKRTPDFKPLSTEEPKKSDDDDILKS</sequence>
<evidence type="ECO:0000313" key="12">
    <source>
        <dbReference type="Proteomes" id="UP000828390"/>
    </source>
</evidence>
<protein>
    <recommendedName>
        <fullName evidence="13">Aquaporin</fullName>
    </recommendedName>
</protein>
<evidence type="ECO:0000256" key="8">
    <source>
        <dbReference type="RuleBase" id="RU000477"/>
    </source>
</evidence>
<dbReference type="Pfam" id="PF00230">
    <property type="entry name" value="MIP"/>
    <property type="match status" value="1"/>
</dbReference>
<evidence type="ECO:0000313" key="11">
    <source>
        <dbReference type="EMBL" id="KAH3778858.1"/>
    </source>
</evidence>
<evidence type="ECO:0000256" key="10">
    <source>
        <dbReference type="SAM" id="Phobius"/>
    </source>
</evidence>
<evidence type="ECO:0000256" key="5">
    <source>
        <dbReference type="ARBA" id="ARBA00022737"/>
    </source>
</evidence>
<dbReference type="PANTHER" id="PTHR19139">
    <property type="entry name" value="AQUAPORIN TRANSPORTER"/>
    <property type="match status" value="1"/>
</dbReference>
<dbReference type="FunFam" id="1.20.1080.10:FF:000009">
    <property type="entry name" value="aquaporin-4 isoform X1"/>
    <property type="match status" value="1"/>
</dbReference>
<dbReference type="SUPFAM" id="SSF81338">
    <property type="entry name" value="Aquaporin-like"/>
    <property type="match status" value="1"/>
</dbReference>
<dbReference type="CDD" id="cd00333">
    <property type="entry name" value="MIP"/>
    <property type="match status" value="1"/>
</dbReference>
<dbReference type="Gene3D" id="1.20.1080.10">
    <property type="entry name" value="Glycerol uptake facilitator protein"/>
    <property type="match status" value="1"/>
</dbReference>
<reference evidence="11" key="2">
    <citation type="submission" date="2020-11" db="EMBL/GenBank/DDBJ databases">
        <authorList>
            <person name="McCartney M.A."/>
            <person name="Auch B."/>
            <person name="Kono T."/>
            <person name="Mallez S."/>
            <person name="Becker A."/>
            <person name="Gohl D.M."/>
            <person name="Silverstein K.A.T."/>
            <person name="Koren S."/>
            <person name="Bechman K.B."/>
            <person name="Herman A."/>
            <person name="Abrahante J.E."/>
            <person name="Garbe J."/>
        </authorList>
    </citation>
    <scope>NUCLEOTIDE SEQUENCE</scope>
    <source>
        <strain evidence="11">Duluth1</strain>
        <tissue evidence="11">Whole animal</tissue>
    </source>
</reference>
<dbReference type="InterPro" id="IPR023271">
    <property type="entry name" value="Aquaporin-like"/>
</dbReference>
<proteinExistence type="inferred from homology"/>
<dbReference type="NCBIfam" id="TIGR00861">
    <property type="entry name" value="MIP"/>
    <property type="match status" value="1"/>
</dbReference>
<feature type="transmembrane region" description="Helical" evidence="10">
    <location>
        <begin position="46"/>
        <end position="67"/>
    </location>
</feature>
<feature type="transmembrane region" description="Helical" evidence="10">
    <location>
        <begin position="165"/>
        <end position="187"/>
    </location>
</feature>
<keyword evidence="12" id="KW-1185">Reference proteome</keyword>
<evidence type="ECO:0000256" key="7">
    <source>
        <dbReference type="ARBA" id="ARBA00023136"/>
    </source>
</evidence>
<evidence type="ECO:0000256" key="2">
    <source>
        <dbReference type="ARBA" id="ARBA00006175"/>
    </source>
</evidence>
<dbReference type="Proteomes" id="UP000828390">
    <property type="component" value="Unassembled WGS sequence"/>
</dbReference>
<evidence type="ECO:0000256" key="3">
    <source>
        <dbReference type="ARBA" id="ARBA00022448"/>
    </source>
</evidence>
<keyword evidence="5" id="KW-0677">Repeat</keyword>
<feature type="transmembrane region" description="Helical" evidence="10">
    <location>
        <begin position="207"/>
        <end position="228"/>
    </location>
</feature>
<dbReference type="PRINTS" id="PR00783">
    <property type="entry name" value="MINTRINSICP"/>
</dbReference>
<keyword evidence="3 8" id="KW-0813">Transport</keyword>